<keyword evidence="4" id="KW-0175">Coiled coil</keyword>
<dbReference type="InterPro" id="IPR041020">
    <property type="entry name" value="PH_16"/>
</dbReference>
<feature type="compositionally biased region" description="Polar residues" evidence="5">
    <location>
        <begin position="138"/>
        <end position="150"/>
    </location>
</feature>
<feature type="compositionally biased region" description="Basic and acidic residues" evidence="5">
    <location>
        <begin position="51"/>
        <end position="61"/>
    </location>
</feature>
<comment type="subcellular location">
    <subcellularLocation>
        <location evidence="1">Cytoplasm</location>
    </subcellularLocation>
</comment>
<dbReference type="SUPFAM" id="SSF48065">
    <property type="entry name" value="DBL homology domain (DH-domain)"/>
    <property type="match status" value="1"/>
</dbReference>
<dbReference type="CDD" id="cd00160">
    <property type="entry name" value="RhoGEF"/>
    <property type="match status" value="1"/>
</dbReference>
<feature type="compositionally biased region" description="Polar residues" evidence="5">
    <location>
        <begin position="104"/>
        <end position="114"/>
    </location>
</feature>
<evidence type="ECO:0000313" key="7">
    <source>
        <dbReference type="EMBL" id="KAJ8969103.1"/>
    </source>
</evidence>
<dbReference type="PANTHER" id="PTHR45872:SF2">
    <property type="entry name" value="RHO GUANINE NUCLEOTIDE EXCHANGE FACTOR 2, ISOFORM D"/>
    <property type="match status" value="1"/>
</dbReference>
<dbReference type="Proteomes" id="UP001162164">
    <property type="component" value="Unassembled WGS sequence"/>
</dbReference>
<dbReference type="Pfam" id="PF00621">
    <property type="entry name" value="RhoGEF"/>
    <property type="match status" value="1"/>
</dbReference>
<dbReference type="InterPro" id="IPR011993">
    <property type="entry name" value="PH-like_dom_sf"/>
</dbReference>
<feature type="region of interest" description="Disordered" evidence="5">
    <location>
        <begin position="1"/>
        <end position="179"/>
    </location>
</feature>
<feature type="compositionally biased region" description="Basic and acidic residues" evidence="5">
    <location>
        <begin position="26"/>
        <end position="43"/>
    </location>
</feature>
<comment type="caution">
    <text evidence="7">The sequence shown here is derived from an EMBL/GenBank/DDBJ whole genome shotgun (WGS) entry which is preliminary data.</text>
</comment>
<feature type="compositionally biased region" description="Basic and acidic residues" evidence="5">
    <location>
        <begin position="1"/>
        <end position="15"/>
    </location>
</feature>
<evidence type="ECO:0000256" key="1">
    <source>
        <dbReference type="ARBA" id="ARBA00004496"/>
    </source>
</evidence>
<evidence type="ECO:0000256" key="5">
    <source>
        <dbReference type="SAM" id="MobiDB-lite"/>
    </source>
</evidence>
<dbReference type="EMBL" id="JAPWTJ010001866">
    <property type="protein sequence ID" value="KAJ8969103.1"/>
    <property type="molecule type" value="Genomic_DNA"/>
</dbReference>
<keyword evidence="2" id="KW-0963">Cytoplasm</keyword>
<dbReference type="SMART" id="SM00325">
    <property type="entry name" value="RhoGEF"/>
    <property type="match status" value="1"/>
</dbReference>
<accession>A0ABQ9IYI1</accession>
<dbReference type="Gene3D" id="2.30.29.30">
    <property type="entry name" value="Pleckstrin-homology domain (PH domain)/Phosphotyrosine-binding domain (PTB)"/>
    <property type="match status" value="1"/>
</dbReference>
<feature type="region of interest" description="Disordered" evidence="5">
    <location>
        <begin position="784"/>
        <end position="832"/>
    </location>
</feature>
<feature type="coiled-coil region" evidence="4">
    <location>
        <begin position="755"/>
        <end position="782"/>
    </location>
</feature>
<dbReference type="SUPFAM" id="SSF50729">
    <property type="entry name" value="PH domain-like"/>
    <property type="match status" value="1"/>
</dbReference>
<name>A0ABQ9IYI1_9CUCU</name>
<reference evidence="7" key="1">
    <citation type="journal article" date="2023" name="Insect Mol. Biol.">
        <title>Genome sequencing provides insights into the evolution of gene families encoding plant cell wall-degrading enzymes in longhorned beetles.</title>
        <authorList>
            <person name="Shin N.R."/>
            <person name="Okamura Y."/>
            <person name="Kirsch R."/>
            <person name="Pauchet Y."/>
        </authorList>
    </citation>
    <scope>NUCLEOTIDE SEQUENCE</scope>
    <source>
        <strain evidence="7">MMC_N1</strain>
    </source>
</reference>
<evidence type="ECO:0000259" key="6">
    <source>
        <dbReference type="PROSITE" id="PS50010"/>
    </source>
</evidence>
<organism evidence="7 8">
    <name type="scientific">Molorchus minor</name>
    <dbReference type="NCBI Taxonomy" id="1323400"/>
    <lineage>
        <taxon>Eukaryota</taxon>
        <taxon>Metazoa</taxon>
        <taxon>Ecdysozoa</taxon>
        <taxon>Arthropoda</taxon>
        <taxon>Hexapoda</taxon>
        <taxon>Insecta</taxon>
        <taxon>Pterygota</taxon>
        <taxon>Neoptera</taxon>
        <taxon>Endopterygota</taxon>
        <taxon>Coleoptera</taxon>
        <taxon>Polyphaga</taxon>
        <taxon>Cucujiformia</taxon>
        <taxon>Chrysomeloidea</taxon>
        <taxon>Cerambycidae</taxon>
        <taxon>Lamiinae</taxon>
        <taxon>Monochamini</taxon>
        <taxon>Molorchus</taxon>
    </lineage>
</organism>
<protein>
    <recommendedName>
        <fullName evidence="6">DH domain-containing protein</fullName>
    </recommendedName>
</protein>
<evidence type="ECO:0000256" key="2">
    <source>
        <dbReference type="ARBA" id="ARBA00022490"/>
    </source>
</evidence>
<proteinExistence type="predicted"/>
<feature type="domain" description="DH" evidence="6">
    <location>
        <begin position="184"/>
        <end position="376"/>
    </location>
</feature>
<dbReference type="Pfam" id="PF17838">
    <property type="entry name" value="PH_16"/>
    <property type="match status" value="1"/>
</dbReference>
<dbReference type="Gene3D" id="1.20.900.10">
    <property type="entry name" value="Dbl homology (DH) domain"/>
    <property type="match status" value="1"/>
</dbReference>
<dbReference type="PROSITE" id="PS50010">
    <property type="entry name" value="DH_2"/>
    <property type="match status" value="1"/>
</dbReference>
<feature type="region of interest" description="Disordered" evidence="5">
    <location>
        <begin position="537"/>
        <end position="609"/>
    </location>
</feature>
<feature type="compositionally biased region" description="Polar residues" evidence="5">
    <location>
        <begin position="16"/>
        <end position="25"/>
    </location>
</feature>
<sequence length="832" mass="93237">MRGDILNLAKKDSQEVKQGQPVSRSGSDRRPDAVREEGLKHQDSAPAASDSSHDVSHDKSETATPESTTSLPATGSKRKINSNIIRSESVKEQSEKRKQRRNYSDPSHNTTSGNVDLERHPGLSNTDSGSSSHSSISCNGRLSESPSNSVDAMGQPSATRGDLDSDSESDIDWEVPTNCDNLPPHEKVINELFQTEINHVENLKVLYRIFHEKLKSSLLLKPDELTLMFPNIKELLEVHRDIRKSMKRQRKESPVVKEIGTMLVMVFNDSLKQAAATFCERQQLALEFIRKRRERDSKFDGLLTECERNEKCRRLPLQGILPTEMQRLSKYPLLLERLISSVESDKEQELLQQEDLANLKRAHHLSKEILNYVNEAAKVALNRHRLEEIQRHLDTSYFDRSDLPIAQDFKSLDLTKYKLIVEGGMQLRRPNKAIVLVHVLLLEEAVIILHREGDRFLLKLFQSGNPAQPAPLSPIIKTSTLLVRNNAACKNALFLFNTSTNNSQMLDLAAEDEPKRKAWFKHFSDAIEAYNKREGLSKRLDPATDSDDSESVQDLPPSGEVSERAEAVGGDDSSSTQDGNDAESSCKETKEESEQEVDTEPAASPEMVAGGGIETSKVSAEEWPLIQPSQVNIAVPPIHTTESMLTPLEQIRRKDALVKQALEDKEGLVADMMSIPREDFQHIADMASVDTSTTRDPSERILASIFQVNQLQKAVNESLNISQLDVVTAKGDIPEPMTIPVTIVGEIAASLSTHLTTLLSEVKQIEKERDMLRKELHRMREQLHVEHNLHSPIPIDESEDLTSTTDCVSEQHNSDDHTTQNLPKSDGEEEQP</sequence>
<evidence type="ECO:0000256" key="3">
    <source>
        <dbReference type="ARBA" id="ARBA00022553"/>
    </source>
</evidence>
<gene>
    <name evidence="7" type="ORF">NQ317_006980</name>
</gene>
<dbReference type="CDD" id="cd13329">
    <property type="entry name" value="PH_RhoGEF"/>
    <property type="match status" value="1"/>
</dbReference>
<keyword evidence="3" id="KW-0597">Phosphoprotein</keyword>
<evidence type="ECO:0000313" key="8">
    <source>
        <dbReference type="Proteomes" id="UP001162164"/>
    </source>
</evidence>
<feature type="compositionally biased region" description="Low complexity" evidence="5">
    <location>
        <begin position="124"/>
        <end position="137"/>
    </location>
</feature>
<feature type="compositionally biased region" description="Acidic residues" evidence="5">
    <location>
        <begin position="164"/>
        <end position="173"/>
    </location>
</feature>
<dbReference type="PANTHER" id="PTHR45872">
    <property type="entry name" value="RHO GUANINE NUCLEOTIDE EXCHANGE FACTOR 2, ISOFORM D"/>
    <property type="match status" value="1"/>
</dbReference>
<evidence type="ECO:0000256" key="4">
    <source>
        <dbReference type="SAM" id="Coils"/>
    </source>
</evidence>
<dbReference type="InterPro" id="IPR000219">
    <property type="entry name" value="DH_dom"/>
</dbReference>
<feature type="compositionally biased region" description="Polar residues" evidence="5">
    <location>
        <begin position="62"/>
        <end position="73"/>
    </location>
</feature>
<dbReference type="InterPro" id="IPR035899">
    <property type="entry name" value="DBL_dom_sf"/>
</dbReference>
<feature type="compositionally biased region" description="Polar residues" evidence="5">
    <location>
        <begin position="801"/>
        <end position="811"/>
    </location>
</feature>
<keyword evidence="8" id="KW-1185">Reference proteome</keyword>